<keyword evidence="9 12" id="KW-1133">Transmembrane helix</keyword>
<dbReference type="GO" id="GO:0046872">
    <property type="term" value="F:metal ion binding"/>
    <property type="evidence" value="ECO:0007669"/>
    <property type="project" value="UniProtKB-KW"/>
</dbReference>
<keyword evidence="7" id="KW-0479">Metal-binding</keyword>
<evidence type="ECO:0000256" key="7">
    <source>
        <dbReference type="ARBA" id="ARBA00022723"/>
    </source>
</evidence>
<accession>A0A975MNU5</accession>
<gene>
    <name evidence="13" type="primary">cydB</name>
    <name evidence="13" type="ORF">KEF85_01995</name>
</gene>
<organism evidence="13 14">
    <name type="scientific">Methylomonas paludis</name>
    <dbReference type="NCBI Taxonomy" id="1173101"/>
    <lineage>
        <taxon>Bacteria</taxon>
        <taxon>Pseudomonadati</taxon>
        <taxon>Pseudomonadota</taxon>
        <taxon>Gammaproteobacteria</taxon>
        <taxon>Methylococcales</taxon>
        <taxon>Methylococcaceae</taxon>
        <taxon>Methylomonas</taxon>
    </lineage>
</organism>
<feature type="transmembrane region" description="Helical" evidence="12">
    <location>
        <begin position="264"/>
        <end position="284"/>
    </location>
</feature>
<feature type="transmembrane region" description="Helical" evidence="12">
    <location>
        <begin position="12"/>
        <end position="41"/>
    </location>
</feature>
<sequence>MNFDYESLKLISWGILVLCLVGFMLCDGLVQGICVLLPIIAKTENQRQQLYARLAPVCLGQLSWLLTSIAWLMTAWPIAYAVFFSSLRLLLIPLWLSYICRTLAILFRNSLANPVWQQWCDKAVQISAVITLAEVGILVGNLLKGIPFHLDSDMRILFLGDIGGLLNPFALLSACLTAALLVFYAACFLQSKNTGEPDHSNQTLTFKAGISFILLFGIAGLWITHLEGYHISSEILPNAAANPLSKFVKRGEGLWLDNYEHLPGLWSIPTLVLLGVGISLYLSYINKTGWAFVAGSSSVIFAVITVTISMFPFLLPSNRSLNSSLTLWDAGASFNSLTLLLLVAAAGLPLQIILTSWAFGLGLIDNSVNHTD</sequence>
<dbReference type="NCBIfam" id="TIGR00203">
    <property type="entry name" value="cydB"/>
    <property type="match status" value="1"/>
</dbReference>
<keyword evidence="11 12" id="KW-0472">Membrane</keyword>
<evidence type="ECO:0000256" key="12">
    <source>
        <dbReference type="SAM" id="Phobius"/>
    </source>
</evidence>
<dbReference type="GO" id="GO:0009055">
    <property type="term" value="F:electron transfer activity"/>
    <property type="evidence" value="ECO:0007669"/>
    <property type="project" value="TreeGrafter"/>
</dbReference>
<dbReference type="GO" id="GO:0070069">
    <property type="term" value="C:cytochrome complex"/>
    <property type="evidence" value="ECO:0007669"/>
    <property type="project" value="TreeGrafter"/>
</dbReference>
<evidence type="ECO:0000256" key="2">
    <source>
        <dbReference type="ARBA" id="ARBA00007543"/>
    </source>
</evidence>
<evidence type="ECO:0000256" key="8">
    <source>
        <dbReference type="ARBA" id="ARBA00022982"/>
    </source>
</evidence>
<dbReference type="AlphaFoldDB" id="A0A975MNU5"/>
<keyword evidence="8" id="KW-0249">Electron transport</keyword>
<feature type="transmembrane region" description="Helical" evidence="12">
    <location>
        <begin position="123"/>
        <end position="142"/>
    </location>
</feature>
<keyword evidence="5" id="KW-0349">Heme</keyword>
<keyword evidence="6 12" id="KW-0812">Transmembrane</keyword>
<protein>
    <submittedName>
        <fullName evidence="13">Cytochrome d ubiquinol oxidase subunit II</fullName>
    </submittedName>
</protein>
<evidence type="ECO:0000256" key="11">
    <source>
        <dbReference type="ARBA" id="ARBA00023136"/>
    </source>
</evidence>
<keyword evidence="10" id="KW-0408">Iron</keyword>
<dbReference type="Pfam" id="PF02322">
    <property type="entry name" value="Cyt_bd_oxida_II"/>
    <property type="match status" value="1"/>
</dbReference>
<feature type="transmembrane region" description="Helical" evidence="12">
    <location>
        <begin position="62"/>
        <end position="83"/>
    </location>
</feature>
<keyword evidence="4" id="KW-1003">Cell membrane</keyword>
<evidence type="ECO:0000256" key="3">
    <source>
        <dbReference type="ARBA" id="ARBA00022448"/>
    </source>
</evidence>
<reference evidence="13" key="1">
    <citation type="submission" date="2021-04" db="EMBL/GenBank/DDBJ databases">
        <title>Draft genome sequence data of methanotrophic Methylovulum sp. strain S1L and Methylomonas sp. strain S2AM isolated from boreal lake water columns.</title>
        <authorList>
            <person name="Rissanen A.J."/>
            <person name="Mangayil R."/>
            <person name="Svenning M.M."/>
            <person name="Khanongnuch R."/>
        </authorList>
    </citation>
    <scope>NUCLEOTIDE SEQUENCE</scope>
    <source>
        <strain evidence="13">S2AM</strain>
    </source>
</reference>
<evidence type="ECO:0000256" key="6">
    <source>
        <dbReference type="ARBA" id="ARBA00022692"/>
    </source>
</evidence>
<keyword evidence="14" id="KW-1185">Reference proteome</keyword>
<evidence type="ECO:0000256" key="4">
    <source>
        <dbReference type="ARBA" id="ARBA00022475"/>
    </source>
</evidence>
<evidence type="ECO:0000256" key="10">
    <source>
        <dbReference type="ARBA" id="ARBA00023004"/>
    </source>
</evidence>
<dbReference type="KEGG" id="mpad:KEF85_01995"/>
<comment type="similarity">
    <text evidence="2">Belongs to the cytochrome ubiquinol oxidase subunit 2 family.</text>
</comment>
<dbReference type="EMBL" id="CP073754">
    <property type="protein sequence ID" value="QWF71288.1"/>
    <property type="molecule type" value="Genomic_DNA"/>
</dbReference>
<evidence type="ECO:0000256" key="9">
    <source>
        <dbReference type="ARBA" id="ARBA00022989"/>
    </source>
</evidence>
<feature type="transmembrane region" description="Helical" evidence="12">
    <location>
        <begin position="162"/>
        <end position="184"/>
    </location>
</feature>
<name>A0A975MNU5_9GAMM</name>
<dbReference type="PANTHER" id="PTHR43141">
    <property type="entry name" value="CYTOCHROME BD2 SUBUNIT II"/>
    <property type="match status" value="1"/>
</dbReference>
<dbReference type="InterPro" id="IPR003317">
    <property type="entry name" value="Cyt-d_oxidase_su2"/>
</dbReference>
<dbReference type="RefSeq" id="WP_215583068.1">
    <property type="nucleotide sequence ID" value="NZ_CP073754.1"/>
</dbReference>
<keyword evidence="3" id="KW-0813">Transport</keyword>
<evidence type="ECO:0000313" key="13">
    <source>
        <dbReference type="EMBL" id="QWF71288.1"/>
    </source>
</evidence>
<feature type="transmembrane region" description="Helical" evidence="12">
    <location>
        <begin position="334"/>
        <end position="364"/>
    </location>
</feature>
<feature type="transmembrane region" description="Helical" evidence="12">
    <location>
        <begin position="204"/>
        <end position="223"/>
    </location>
</feature>
<evidence type="ECO:0000256" key="5">
    <source>
        <dbReference type="ARBA" id="ARBA00022617"/>
    </source>
</evidence>
<dbReference type="GO" id="GO:0005886">
    <property type="term" value="C:plasma membrane"/>
    <property type="evidence" value="ECO:0007669"/>
    <property type="project" value="UniProtKB-SubCell"/>
</dbReference>
<evidence type="ECO:0000313" key="14">
    <source>
        <dbReference type="Proteomes" id="UP000676649"/>
    </source>
</evidence>
<feature type="transmembrane region" description="Helical" evidence="12">
    <location>
        <begin position="291"/>
        <end position="314"/>
    </location>
</feature>
<dbReference type="GO" id="GO:0016682">
    <property type="term" value="F:oxidoreductase activity, acting on diphenols and related substances as donors, oxygen as acceptor"/>
    <property type="evidence" value="ECO:0007669"/>
    <property type="project" value="TreeGrafter"/>
</dbReference>
<dbReference type="Proteomes" id="UP000676649">
    <property type="component" value="Chromosome"/>
</dbReference>
<proteinExistence type="inferred from homology"/>
<comment type="subcellular location">
    <subcellularLocation>
        <location evidence="1">Cell membrane</location>
        <topology evidence="1">Multi-pass membrane protein</topology>
    </subcellularLocation>
</comment>
<dbReference type="PANTHER" id="PTHR43141:SF5">
    <property type="entry name" value="CYTOCHROME BD-I UBIQUINOL OXIDASE SUBUNIT 2"/>
    <property type="match status" value="1"/>
</dbReference>
<feature type="transmembrane region" description="Helical" evidence="12">
    <location>
        <begin position="89"/>
        <end position="111"/>
    </location>
</feature>
<evidence type="ECO:0000256" key="1">
    <source>
        <dbReference type="ARBA" id="ARBA00004651"/>
    </source>
</evidence>
<dbReference type="GO" id="GO:0019646">
    <property type="term" value="P:aerobic electron transport chain"/>
    <property type="evidence" value="ECO:0007669"/>
    <property type="project" value="TreeGrafter"/>
</dbReference>